<dbReference type="AlphaFoldDB" id="A0A010RUA5"/>
<evidence type="ECO:0000313" key="3">
    <source>
        <dbReference type="Proteomes" id="UP000020467"/>
    </source>
</evidence>
<comment type="caution">
    <text evidence="2">The sequence shown here is derived from an EMBL/GenBank/DDBJ whole genome shotgun (WGS) entry which is preliminary data.</text>
</comment>
<name>A0A010RUA5_9PEZI</name>
<evidence type="ECO:0000256" key="1">
    <source>
        <dbReference type="SAM" id="MobiDB-lite"/>
    </source>
</evidence>
<keyword evidence="3" id="KW-1185">Reference proteome</keyword>
<gene>
    <name evidence="2" type="ORF">CFIO01_08010</name>
</gene>
<dbReference type="Proteomes" id="UP000020467">
    <property type="component" value="Unassembled WGS sequence"/>
</dbReference>
<dbReference type="EMBL" id="JARH01000359">
    <property type="protein sequence ID" value="EXF81674.1"/>
    <property type="molecule type" value="Genomic_DNA"/>
</dbReference>
<proteinExistence type="predicted"/>
<dbReference type="KEGG" id="cfj:CFIO01_08010"/>
<sequence>MGHHKSSGSKGQGGSHRKSHGSSSGGKKQYIEREVWYCAFASRAPVNMVHTTPTLTHTVPMSAVDTSAATIARPG</sequence>
<protein>
    <submittedName>
        <fullName evidence="2">Uncharacterized protein</fullName>
    </submittedName>
</protein>
<reference evidence="2 3" key="1">
    <citation type="submission" date="2014-02" db="EMBL/GenBank/DDBJ databases">
        <title>The genome sequence of Colletotrichum fioriniae PJ7.</title>
        <authorList>
            <person name="Baroncelli R."/>
            <person name="Thon M.R."/>
        </authorList>
    </citation>
    <scope>NUCLEOTIDE SEQUENCE [LARGE SCALE GENOMIC DNA]</scope>
    <source>
        <strain evidence="2 3">PJ7</strain>
    </source>
</reference>
<organism evidence="2 3">
    <name type="scientific">Colletotrichum fioriniae PJ7</name>
    <dbReference type="NCBI Taxonomy" id="1445577"/>
    <lineage>
        <taxon>Eukaryota</taxon>
        <taxon>Fungi</taxon>
        <taxon>Dikarya</taxon>
        <taxon>Ascomycota</taxon>
        <taxon>Pezizomycotina</taxon>
        <taxon>Sordariomycetes</taxon>
        <taxon>Hypocreomycetidae</taxon>
        <taxon>Glomerellales</taxon>
        <taxon>Glomerellaceae</taxon>
        <taxon>Colletotrichum</taxon>
        <taxon>Colletotrichum acutatum species complex</taxon>
    </lineage>
</organism>
<evidence type="ECO:0000313" key="2">
    <source>
        <dbReference type="EMBL" id="EXF81674.1"/>
    </source>
</evidence>
<accession>A0A010RUA5</accession>
<dbReference type="HOGENOM" id="CLU_2670912_0_0_1"/>
<feature type="region of interest" description="Disordered" evidence="1">
    <location>
        <begin position="1"/>
        <end position="27"/>
    </location>
</feature>